<name>A0A1I8B152_MELHA</name>
<dbReference type="Gene3D" id="3.30.420.40">
    <property type="match status" value="4"/>
</dbReference>
<keyword evidence="2 4" id="KW-0547">Nucleotide-binding</keyword>
<dbReference type="Pfam" id="PF00012">
    <property type="entry name" value="HSP70"/>
    <property type="match status" value="2"/>
</dbReference>
<evidence type="ECO:0000313" key="5">
    <source>
        <dbReference type="Proteomes" id="UP000095281"/>
    </source>
</evidence>
<dbReference type="PRINTS" id="PR00301">
    <property type="entry name" value="HEATSHOCK70"/>
</dbReference>
<dbReference type="InterPro" id="IPR013126">
    <property type="entry name" value="Hsp_70_fam"/>
</dbReference>
<accession>A0A1I8B152</accession>
<evidence type="ECO:0000256" key="2">
    <source>
        <dbReference type="ARBA" id="ARBA00022741"/>
    </source>
</evidence>
<reference evidence="6" key="1">
    <citation type="submission" date="2016-11" db="UniProtKB">
        <authorList>
            <consortium name="WormBaseParasite"/>
        </authorList>
    </citation>
    <scope>IDENTIFICATION</scope>
</reference>
<dbReference type="Gene3D" id="3.90.640.10">
    <property type="entry name" value="Actin, Chain A, domain 4"/>
    <property type="match status" value="1"/>
</dbReference>
<dbReference type="WBParaSite" id="MhA1_Contig118.frz3.gene37">
    <property type="protein sequence ID" value="MhA1_Contig118.frz3.gene37"/>
    <property type="gene ID" value="MhA1_Contig118.frz3.gene37"/>
</dbReference>
<evidence type="ECO:0000313" key="6">
    <source>
        <dbReference type="WBParaSite" id="MhA1_Contig118.frz3.gene37"/>
    </source>
</evidence>
<keyword evidence="5" id="KW-1185">Reference proteome</keyword>
<dbReference type="PANTHER" id="PTHR19375">
    <property type="entry name" value="HEAT SHOCK PROTEIN 70KDA"/>
    <property type="match status" value="1"/>
</dbReference>
<dbReference type="AlphaFoldDB" id="A0A1I8B152"/>
<dbReference type="InterPro" id="IPR043129">
    <property type="entry name" value="ATPase_NBD"/>
</dbReference>
<dbReference type="GO" id="GO:0005524">
    <property type="term" value="F:ATP binding"/>
    <property type="evidence" value="ECO:0007669"/>
    <property type="project" value="UniProtKB-KW"/>
</dbReference>
<protein>
    <submittedName>
        <fullName evidence="6">Heat shock 70 kDa protein 14</fullName>
    </submittedName>
</protein>
<organism evidence="5 6">
    <name type="scientific">Meloidogyne hapla</name>
    <name type="common">Root-knot nematode worm</name>
    <dbReference type="NCBI Taxonomy" id="6305"/>
    <lineage>
        <taxon>Eukaryota</taxon>
        <taxon>Metazoa</taxon>
        <taxon>Ecdysozoa</taxon>
        <taxon>Nematoda</taxon>
        <taxon>Chromadorea</taxon>
        <taxon>Rhabditida</taxon>
        <taxon>Tylenchina</taxon>
        <taxon>Tylenchomorpha</taxon>
        <taxon>Tylenchoidea</taxon>
        <taxon>Meloidogynidae</taxon>
        <taxon>Meloidogyninae</taxon>
        <taxon>Meloidogyne</taxon>
    </lineage>
</organism>
<evidence type="ECO:0000256" key="1">
    <source>
        <dbReference type="ARBA" id="ARBA00007381"/>
    </source>
</evidence>
<dbReference type="SUPFAM" id="SSF53067">
    <property type="entry name" value="Actin-like ATPase domain"/>
    <property type="match status" value="2"/>
</dbReference>
<keyword evidence="3 4" id="KW-0067">ATP-binding</keyword>
<proteinExistence type="inferred from homology"/>
<evidence type="ECO:0000256" key="3">
    <source>
        <dbReference type="ARBA" id="ARBA00022840"/>
    </source>
</evidence>
<sequence>MFRISQVPLLGFKPFKKYLVDAREEVACFDLGSAISRVAILDKNNHAKILFRSLPTSVAFTEYGKRLIGVHALNQAGLNIQNTIYGLRLITDADKRLFYSLFRFVRLIRFSFNFHTNSPLIFSECFPFKIVKSSNNDPLVESYGKRYSTAQLYSYIIEEMKKMSTDLSNKVTGAVVTVPAYFNESQRQSIRDAFKLANLYVIGFIDEPVATALAYGLNISDNKRIAVYNLEGGTFDISILEIKDGKFVVKSTIADSFLGAENFDNALVYYQCMRDLSDGINLPAACLNRTVESCNKAMSKADCEPSDIDLVLVTGGMALLPEVQELVYNIFEKPPCISVNPLEAILMGACVRANELCAISPSKNYDHLECFKTARNHLEANDITMCCALIWLGASYVVRMFYVGMGVNIDSHKALTNLCYFAASFLRENYRLVKTPFDLAQSCHALHYRHGAGLSKDIMEQFILDVMDFVEEFSKIDKRVVEAKIKPYLDGTADTKKNDYLKDVRFAEYPVGDYIGATRYHFTYSAY</sequence>
<dbReference type="Proteomes" id="UP000095281">
    <property type="component" value="Unplaced"/>
</dbReference>
<dbReference type="Gene3D" id="3.30.30.30">
    <property type="match status" value="1"/>
</dbReference>
<comment type="similarity">
    <text evidence="1 4">Belongs to the heat shock protein 70 family.</text>
</comment>
<dbReference type="GO" id="GO:0140662">
    <property type="term" value="F:ATP-dependent protein folding chaperone"/>
    <property type="evidence" value="ECO:0007669"/>
    <property type="project" value="InterPro"/>
</dbReference>
<evidence type="ECO:0000256" key="4">
    <source>
        <dbReference type="RuleBase" id="RU003322"/>
    </source>
</evidence>